<organism evidence="9 10">
    <name type="scientific">Ascaris lumbricoides</name>
    <name type="common">Giant roundworm</name>
    <dbReference type="NCBI Taxonomy" id="6252"/>
    <lineage>
        <taxon>Eukaryota</taxon>
        <taxon>Metazoa</taxon>
        <taxon>Ecdysozoa</taxon>
        <taxon>Nematoda</taxon>
        <taxon>Chromadorea</taxon>
        <taxon>Rhabditida</taxon>
        <taxon>Spirurina</taxon>
        <taxon>Ascaridomorpha</taxon>
        <taxon>Ascaridoidea</taxon>
        <taxon>Ascarididae</taxon>
        <taxon>Ascaris</taxon>
    </lineage>
</organism>
<evidence type="ECO:0000256" key="6">
    <source>
        <dbReference type="ARBA" id="ARBA00023274"/>
    </source>
</evidence>
<dbReference type="PRINTS" id="PR00061">
    <property type="entry name" value="RIBOSOMALL19"/>
</dbReference>
<dbReference type="WBParaSite" id="ALUE_0001135201-mRNA-1">
    <property type="protein sequence ID" value="ALUE_0001135201-mRNA-1"/>
    <property type="gene ID" value="ALUE_0001135201"/>
</dbReference>
<evidence type="ECO:0000256" key="5">
    <source>
        <dbReference type="ARBA" id="ARBA00023128"/>
    </source>
</evidence>
<dbReference type="PANTHER" id="PTHR15680:SF9">
    <property type="entry name" value="LARGE RIBOSOMAL SUBUNIT PROTEIN BL19M"/>
    <property type="match status" value="1"/>
</dbReference>
<dbReference type="GO" id="GO:0003735">
    <property type="term" value="F:structural constituent of ribosome"/>
    <property type="evidence" value="ECO:0007669"/>
    <property type="project" value="InterPro"/>
</dbReference>
<evidence type="ECO:0000256" key="2">
    <source>
        <dbReference type="ARBA" id="ARBA00005781"/>
    </source>
</evidence>
<name>A0A9J2PN24_ASCLU</name>
<dbReference type="FunFam" id="2.30.30.790:FF:000002">
    <property type="entry name" value="39S ribosomal protein L19, mitochondrial"/>
    <property type="match status" value="1"/>
</dbReference>
<dbReference type="PANTHER" id="PTHR15680">
    <property type="entry name" value="RIBOSOMAL PROTEIN L19"/>
    <property type="match status" value="1"/>
</dbReference>
<keyword evidence="5" id="KW-0496">Mitochondrion</keyword>
<evidence type="ECO:0000313" key="10">
    <source>
        <dbReference type="WBParaSite" id="ALUE_0001135201-mRNA-1"/>
    </source>
</evidence>
<keyword evidence="4" id="KW-0689">Ribosomal protein</keyword>
<reference evidence="10" key="1">
    <citation type="submission" date="2023-03" db="UniProtKB">
        <authorList>
            <consortium name="WormBaseParasite"/>
        </authorList>
    </citation>
    <scope>IDENTIFICATION</scope>
</reference>
<dbReference type="Gene3D" id="2.30.30.790">
    <property type="match status" value="1"/>
</dbReference>
<evidence type="ECO:0000256" key="7">
    <source>
        <dbReference type="ARBA" id="ARBA00035288"/>
    </source>
</evidence>
<comment type="subcellular location">
    <subcellularLocation>
        <location evidence="1">Mitochondrion</location>
    </subcellularLocation>
</comment>
<keyword evidence="6" id="KW-0687">Ribonucleoprotein</keyword>
<evidence type="ECO:0000313" key="9">
    <source>
        <dbReference type="Proteomes" id="UP000036681"/>
    </source>
</evidence>
<dbReference type="GO" id="GO:0006412">
    <property type="term" value="P:translation"/>
    <property type="evidence" value="ECO:0007669"/>
    <property type="project" value="InterPro"/>
</dbReference>
<dbReference type="InterPro" id="IPR001857">
    <property type="entry name" value="Ribosomal_bL19"/>
</dbReference>
<dbReference type="AlphaFoldDB" id="A0A9J2PN24"/>
<dbReference type="GO" id="GO:0005762">
    <property type="term" value="C:mitochondrial large ribosomal subunit"/>
    <property type="evidence" value="ECO:0007669"/>
    <property type="project" value="TreeGrafter"/>
</dbReference>
<dbReference type="Pfam" id="PF01245">
    <property type="entry name" value="Ribosomal_L19"/>
    <property type="match status" value="1"/>
</dbReference>
<evidence type="ECO:0000256" key="8">
    <source>
        <dbReference type="ARBA" id="ARBA00035359"/>
    </source>
</evidence>
<keyword evidence="9" id="KW-1185">Reference proteome</keyword>
<keyword evidence="3" id="KW-0809">Transit peptide</keyword>
<protein>
    <recommendedName>
        <fullName evidence="7">Large ribosomal subunit protein bL19m</fullName>
    </recommendedName>
    <alternativeName>
        <fullName evidence="8">39S ribosomal protein L19, mitochondrial</fullName>
    </alternativeName>
</protein>
<dbReference type="InterPro" id="IPR038657">
    <property type="entry name" value="Ribosomal_bL19_sf"/>
</dbReference>
<proteinExistence type="inferred from homology"/>
<evidence type="ECO:0000256" key="3">
    <source>
        <dbReference type="ARBA" id="ARBA00022946"/>
    </source>
</evidence>
<evidence type="ECO:0000256" key="1">
    <source>
        <dbReference type="ARBA" id="ARBA00004173"/>
    </source>
</evidence>
<accession>A0A9J2PN24</accession>
<comment type="similarity">
    <text evidence="2">Belongs to the bacterial ribosomal protein bL19 family.</text>
</comment>
<dbReference type="Proteomes" id="UP000036681">
    <property type="component" value="Unplaced"/>
</dbReference>
<dbReference type="SUPFAM" id="SSF50104">
    <property type="entry name" value="Translation proteins SH3-like domain"/>
    <property type="match status" value="1"/>
</dbReference>
<sequence>MKVLPAGARGELLTLLQHNLRRALNTASTVDSVTQHHSSGMHSIRILRRIWLQLAARRSLTNDASSLHPSLSDATVKHMPEFPLIYPDFIPTPIWGRRNALREELERADMLERRMHIDIPEFYVGSIVAVTCSDANMGNRQNRFLGICINRSRSGLSHRFTLRNVVEGLGVEVMYELYNPTILKIETIKLEKRLDDDLTYLVDALPEYSTFDFHMEPVAHPAGAPIPVNPIKVKMRPPPWTRRWELLDCKGIEDAWTLVTPYYKRKFHRTKVKELRKYDLIADHREAGSDLETELMIEQEMRNFEVEKHRMGSTKRRILRSAARSSHR</sequence>
<evidence type="ECO:0000256" key="4">
    <source>
        <dbReference type="ARBA" id="ARBA00022980"/>
    </source>
</evidence>
<dbReference type="InterPro" id="IPR008991">
    <property type="entry name" value="Translation_prot_SH3-like_sf"/>
</dbReference>